<proteinExistence type="predicted"/>
<feature type="region of interest" description="Disordered" evidence="1">
    <location>
        <begin position="91"/>
        <end position="114"/>
    </location>
</feature>
<accession>A0A3E2H031</accession>
<name>A0A3E2H031_SCYLI</name>
<dbReference type="AlphaFoldDB" id="A0A3E2H031"/>
<evidence type="ECO:0000313" key="3">
    <source>
        <dbReference type="Proteomes" id="UP000258309"/>
    </source>
</evidence>
<feature type="non-terminal residue" evidence="2">
    <location>
        <position position="1"/>
    </location>
</feature>
<reference evidence="2 3" key="1">
    <citation type="submission" date="2018-05" db="EMBL/GenBank/DDBJ databases">
        <title>Draft genome sequence of Scytalidium lignicola DSM 105466, a ubiquitous saprotrophic fungus.</title>
        <authorList>
            <person name="Buettner E."/>
            <person name="Gebauer A.M."/>
            <person name="Hofrichter M."/>
            <person name="Liers C."/>
            <person name="Kellner H."/>
        </authorList>
    </citation>
    <scope>NUCLEOTIDE SEQUENCE [LARGE SCALE GENOMIC DNA]</scope>
    <source>
        <strain evidence="2 3">DSM 105466</strain>
    </source>
</reference>
<dbReference type="Proteomes" id="UP000258309">
    <property type="component" value="Unassembled WGS sequence"/>
</dbReference>
<comment type="caution">
    <text evidence="2">The sequence shown here is derived from an EMBL/GenBank/DDBJ whole genome shotgun (WGS) entry which is preliminary data.</text>
</comment>
<evidence type="ECO:0000256" key="1">
    <source>
        <dbReference type="SAM" id="MobiDB-lite"/>
    </source>
</evidence>
<evidence type="ECO:0000313" key="2">
    <source>
        <dbReference type="EMBL" id="RFU26718.1"/>
    </source>
</evidence>
<dbReference type="EMBL" id="NCSJ02000246">
    <property type="protein sequence ID" value="RFU26718.1"/>
    <property type="molecule type" value="Genomic_DNA"/>
</dbReference>
<keyword evidence="3" id="KW-1185">Reference proteome</keyword>
<organism evidence="2 3">
    <name type="scientific">Scytalidium lignicola</name>
    <name type="common">Hyphomycete</name>
    <dbReference type="NCBI Taxonomy" id="5539"/>
    <lineage>
        <taxon>Eukaryota</taxon>
        <taxon>Fungi</taxon>
        <taxon>Dikarya</taxon>
        <taxon>Ascomycota</taxon>
        <taxon>Pezizomycotina</taxon>
        <taxon>Leotiomycetes</taxon>
        <taxon>Leotiomycetes incertae sedis</taxon>
        <taxon>Scytalidium</taxon>
    </lineage>
</organism>
<sequence length="174" mass="18899">MAAESRVSLQVNFSSVLNTGRWIILPGRVVGASPQLCPKQGRRFSGARTTAIGAVEVEAGRVFLADGVEGGHVPCAASGWLGEWAQVAREHPGHPPSFSQHPGPPTATQTSGHHTHLRRGFMLSYYSRIRVRFASPPDHALRSGQQMKPRLARDVLHSRATITLKCFGSYPVNK</sequence>
<feature type="non-terminal residue" evidence="2">
    <location>
        <position position="174"/>
    </location>
</feature>
<gene>
    <name evidence="2" type="ORF">B7463_g9626</name>
</gene>
<protein>
    <submittedName>
        <fullName evidence="2">Uncharacterized protein</fullName>
    </submittedName>
</protein>